<gene>
    <name evidence="2" type="ORF">NCTC10179_00136</name>
</gene>
<evidence type="ECO:0000256" key="1">
    <source>
        <dbReference type="SAM" id="Phobius"/>
    </source>
</evidence>
<keyword evidence="3" id="KW-1185">Reference proteome</keyword>
<dbReference type="Proteomes" id="UP000289497">
    <property type="component" value="Chromosome"/>
</dbReference>
<accession>A0A449B5Y6</accession>
<dbReference type="KEGG" id="mcou:NCTC10179_00136"/>
<feature type="transmembrane region" description="Helical" evidence="1">
    <location>
        <begin position="157"/>
        <end position="177"/>
    </location>
</feature>
<sequence>MKKIKQSRVIAFSILTLILSIFLTLAFIPALKQVDKSTRVYESLYFDNLNFKVTVILIALFAALSLVFLVKELIMYLKHKADYNQKEAALHLGVMSALVVLNVAIVLVILVGFAQVHPYLFNDVLNETLKYEEYNKEKYLALRSLIESSNEGFKHKLLVAAYLQIIVFVAYVVYKVVVKQLAKKQSKEVLA</sequence>
<protein>
    <submittedName>
        <fullName evidence="2">Uncharacterized protein</fullName>
    </submittedName>
</protein>
<evidence type="ECO:0000313" key="3">
    <source>
        <dbReference type="Proteomes" id="UP000289497"/>
    </source>
</evidence>
<reference evidence="2 3" key="1">
    <citation type="submission" date="2019-01" db="EMBL/GenBank/DDBJ databases">
        <authorList>
            <consortium name="Pathogen Informatics"/>
        </authorList>
    </citation>
    <scope>NUCLEOTIDE SEQUENCE [LARGE SCALE GENOMIC DNA]</scope>
    <source>
        <strain evidence="2 3">NCTC10179</strain>
    </source>
</reference>
<keyword evidence="1" id="KW-0812">Transmembrane</keyword>
<feature type="transmembrane region" description="Helical" evidence="1">
    <location>
        <begin position="90"/>
        <end position="114"/>
    </location>
</feature>
<keyword evidence="1" id="KW-1133">Transmembrane helix</keyword>
<name>A0A449B5Y6_9BACT</name>
<evidence type="ECO:0000313" key="2">
    <source>
        <dbReference type="EMBL" id="VEU75979.1"/>
    </source>
</evidence>
<dbReference type="AlphaFoldDB" id="A0A449B5Y6"/>
<dbReference type="EMBL" id="LR215039">
    <property type="protein sequence ID" value="VEU75979.1"/>
    <property type="molecule type" value="Genomic_DNA"/>
</dbReference>
<feature type="transmembrane region" description="Helical" evidence="1">
    <location>
        <begin position="9"/>
        <end position="31"/>
    </location>
</feature>
<proteinExistence type="predicted"/>
<organism evidence="2 3">
    <name type="scientific">Mycoplasmopsis columboralis</name>
    <dbReference type="NCBI Taxonomy" id="171282"/>
    <lineage>
        <taxon>Bacteria</taxon>
        <taxon>Bacillati</taxon>
        <taxon>Mycoplasmatota</taxon>
        <taxon>Mycoplasmoidales</taxon>
        <taxon>Metamycoplasmataceae</taxon>
        <taxon>Mycoplasmopsis</taxon>
    </lineage>
</organism>
<keyword evidence="1" id="KW-0472">Membrane</keyword>
<feature type="transmembrane region" description="Helical" evidence="1">
    <location>
        <begin position="51"/>
        <end position="70"/>
    </location>
</feature>
<dbReference type="RefSeq" id="WP_036434516.1">
    <property type="nucleotide sequence ID" value="NZ_LR215039.1"/>
</dbReference>